<dbReference type="AlphaFoldDB" id="A0A5B7IIH1"/>
<evidence type="ECO:0000256" key="2">
    <source>
        <dbReference type="ARBA" id="ARBA00023125"/>
    </source>
</evidence>
<evidence type="ECO:0000256" key="1">
    <source>
        <dbReference type="ARBA" id="ARBA00004123"/>
    </source>
</evidence>
<dbReference type="Pfam" id="PF04218">
    <property type="entry name" value="CENP-B_N"/>
    <property type="match status" value="1"/>
</dbReference>
<dbReference type="GO" id="GO:0003677">
    <property type="term" value="F:DNA binding"/>
    <property type="evidence" value="ECO:0007669"/>
    <property type="project" value="UniProtKB-KW"/>
</dbReference>
<feature type="domain" description="HTH CENPB-type" evidence="4">
    <location>
        <begin position="46"/>
        <end position="86"/>
    </location>
</feature>
<keyword evidence="2" id="KW-0238">DNA-binding</keyword>
<organism evidence="5 6">
    <name type="scientific">Portunus trituberculatus</name>
    <name type="common">Swimming crab</name>
    <name type="synonym">Neptunus trituberculatus</name>
    <dbReference type="NCBI Taxonomy" id="210409"/>
    <lineage>
        <taxon>Eukaryota</taxon>
        <taxon>Metazoa</taxon>
        <taxon>Ecdysozoa</taxon>
        <taxon>Arthropoda</taxon>
        <taxon>Crustacea</taxon>
        <taxon>Multicrustacea</taxon>
        <taxon>Malacostraca</taxon>
        <taxon>Eumalacostraca</taxon>
        <taxon>Eucarida</taxon>
        <taxon>Decapoda</taxon>
        <taxon>Pleocyemata</taxon>
        <taxon>Brachyura</taxon>
        <taxon>Eubrachyura</taxon>
        <taxon>Portunoidea</taxon>
        <taxon>Portunidae</taxon>
        <taxon>Portuninae</taxon>
        <taxon>Portunus</taxon>
    </lineage>
</organism>
<proteinExistence type="predicted"/>
<dbReference type="InterPro" id="IPR006600">
    <property type="entry name" value="HTH_CenpB_DNA-bd_dom"/>
</dbReference>
<evidence type="ECO:0000259" key="4">
    <source>
        <dbReference type="PROSITE" id="PS51253"/>
    </source>
</evidence>
<dbReference type="InterPro" id="IPR007889">
    <property type="entry name" value="HTH_Psq"/>
</dbReference>
<comment type="caution">
    <text evidence="5">The sequence shown here is derived from an EMBL/GenBank/DDBJ whole genome shotgun (WGS) entry which is preliminary data.</text>
</comment>
<dbReference type="GO" id="GO:0005634">
    <property type="term" value="C:nucleus"/>
    <property type="evidence" value="ECO:0007669"/>
    <property type="project" value="UniProtKB-SubCell"/>
</dbReference>
<sequence length="86" mass="10146">MSEKFEVISDYEKGMTRLQLMEKYGLKKTTIHDLLKSKDKEKKGKPVYRKRRLAQENLDEAVYKWYTQERAEGVAVRGIDIQHAAQ</sequence>
<dbReference type="Proteomes" id="UP000324222">
    <property type="component" value="Unassembled WGS sequence"/>
</dbReference>
<dbReference type="EMBL" id="VSRR010057542">
    <property type="protein sequence ID" value="MPC81639.1"/>
    <property type="molecule type" value="Genomic_DNA"/>
</dbReference>
<dbReference type="OrthoDB" id="6369198at2759"/>
<evidence type="ECO:0000313" key="6">
    <source>
        <dbReference type="Proteomes" id="UP000324222"/>
    </source>
</evidence>
<protein>
    <submittedName>
        <fullName evidence="5">Tigger transposable element-derived protein 7</fullName>
    </submittedName>
</protein>
<keyword evidence="3" id="KW-0539">Nucleus</keyword>
<dbReference type="PROSITE" id="PS51253">
    <property type="entry name" value="HTH_CENPB"/>
    <property type="match status" value="1"/>
</dbReference>
<evidence type="ECO:0000256" key="3">
    <source>
        <dbReference type="ARBA" id="ARBA00023242"/>
    </source>
</evidence>
<keyword evidence="6" id="KW-1185">Reference proteome</keyword>
<name>A0A5B7IIH1_PORTR</name>
<dbReference type="Gene3D" id="1.10.10.60">
    <property type="entry name" value="Homeodomain-like"/>
    <property type="match status" value="1"/>
</dbReference>
<evidence type="ECO:0000313" key="5">
    <source>
        <dbReference type="EMBL" id="MPC81639.1"/>
    </source>
</evidence>
<dbReference type="SUPFAM" id="SSF46689">
    <property type="entry name" value="Homeodomain-like"/>
    <property type="match status" value="1"/>
</dbReference>
<accession>A0A5B7IIH1</accession>
<gene>
    <name evidence="5" type="primary">TIGD7_8</name>
    <name evidence="5" type="ORF">E2C01_076267</name>
</gene>
<dbReference type="InterPro" id="IPR009057">
    <property type="entry name" value="Homeodomain-like_sf"/>
</dbReference>
<comment type="subcellular location">
    <subcellularLocation>
        <location evidence="1">Nucleus</location>
    </subcellularLocation>
</comment>
<reference evidence="5 6" key="1">
    <citation type="submission" date="2019-05" db="EMBL/GenBank/DDBJ databases">
        <title>Another draft genome of Portunus trituberculatus and its Hox gene families provides insights of decapod evolution.</title>
        <authorList>
            <person name="Jeong J.-H."/>
            <person name="Song I."/>
            <person name="Kim S."/>
            <person name="Choi T."/>
            <person name="Kim D."/>
            <person name="Ryu S."/>
            <person name="Kim W."/>
        </authorList>
    </citation>
    <scope>NUCLEOTIDE SEQUENCE [LARGE SCALE GENOMIC DNA]</scope>
    <source>
        <tissue evidence="5">Muscle</tissue>
    </source>
</reference>